<evidence type="ECO:0000256" key="1">
    <source>
        <dbReference type="ARBA" id="ARBA00004651"/>
    </source>
</evidence>
<evidence type="ECO:0000259" key="8">
    <source>
        <dbReference type="PROSITE" id="PS50893"/>
    </source>
</evidence>
<dbReference type="Proteomes" id="UP001564408">
    <property type="component" value="Unassembled WGS sequence"/>
</dbReference>
<feature type="transmembrane region" description="Helical" evidence="7">
    <location>
        <begin position="264"/>
        <end position="286"/>
    </location>
</feature>
<feature type="domain" description="ABC transmembrane type-1" evidence="9">
    <location>
        <begin position="39"/>
        <end position="321"/>
    </location>
</feature>
<evidence type="ECO:0000256" key="6">
    <source>
        <dbReference type="ARBA" id="ARBA00023136"/>
    </source>
</evidence>
<dbReference type="InterPro" id="IPR017871">
    <property type="entry name" value="ABC_transporter-like_CS"/>
</dbReference>
<dbReference type="GO" id="GO:0005524">
    <property type="term" value="F:ATP binding"/>
    <property type="evidence" value="ECO:0007669"/>
    <property type="project" value="UniProtKB-KW"/>
</dbReference>
<evidence type="ECO:0000313" key="11">
    <source>
        <dbReference type="Proteomes" id="UP001564408"/>
    </source>
</evidence>
<dbReference type="InterPro" id="IPR039421">
    <property type="entry name" value="Type_1_exporter"/>
</dbReference>
<dbReference type="Pfam" id="PF00664">
    <property type="entry name" value="ABC_membrane"/>
    <property type="match status" value="1"/>
</dbReference>
<comment type="subcellular location">
    <subcellularLocation>
        <location evidence="1">Cell membrane</location>
        <topology evidence="1">Multi-pass membrane protein</topology>
    </subcellularLocation>
</comment>
<evidence type="ECO:0000313" key="10">
    <source>
        <dbReference type="EMBL" id="MEY6434024.1"/>
    </source>
</evidence>
<dbReference type="InterPro" id="IPR003439">
    <property type="entry name" value="ABC_transporter-like_ATP-bd"/>
</dbReference>
<protein>
    <submittedName>
        <fullName evidence="10">ABC transporter ATP-binding protein</fullName>
    </submittedName>
</protein>
<dbReference type="SUPFAM" id="SSF90123">
    <property type="entry name" value="ABC transporter transmembrane region"/>
    <property type="match status" value="1"/>
</dbReference>
<evidence type="ECO:0000259" key="9">
    <source>
        <dbReference type="PROSITE" id="PS50929"/>
    </source>
</evidence>
<evidence type="ECO:0000256" key="4">
    <source>
        <dbReference type="ARBA" id="ARBA00022840"/>
    </source>
</evidence>
<feature type="transmembrane region" description="Helical" evidence="7">
    <location>
        <begin position="176"/>
        <end position="195"/>
    </location>
</feature>
<dbReference type="PANTHER" id="PTHR24221">
    <property type="entry name" value="ATP-BINDING CASSETTE SUB-FAMILY B"/>
    <property type="match status" value="1"/>
</dbReference>
<evidence type="ECO:0000256" key="7">
    <source>
        <dbReference type="SAM" id="Phobius"/>
    </source>
</evidence>
<keyword evidence="5 7" id="KW-1133">Transmembrane helix</keyword>
<feature type="domain" description="ABC transporter" evidence="8">
    <location>
        <begin position="352"/>
        <end position="587"/>
    </location>
</feature>
<dbReference type="PROSITE" id="PS00211">
    <property type="entry name" value="ABC_TRANSPORTER_1"/>
    <property type="match status" value="1"/>
</dbReference>
<feature type="transmembrane region" description="Helical" evidence="7">
    <location>
        <begin position="74"/>
        <end position="93"/>
    </location>
</feature>
<keyword evidence="3" id="KW-0547">Nucleotide-binding</keyword>
<organism evidence="10 11">
    <name type="scientific">Thioalkalicoccus limnaeus</name>
    <dbReference type="NCBI Taxonomy" id="120681"/>
    <lineage>
        <taxon>Bacteria</taxon>
        <taxon>Pseudomonadati</taxon>
        <taxon>Pseudomonadota</taxon>
        <taxon>Gammaproteobacteria</taxon>
        <taxon>Chromatiales</taxon>
        <taxon>Chromatiaceae</taxon>
        <taxon>Thioalkalicoccus</taxon>
    </lineage>
</organism>
<evidence type="ECO:0000256" key="3">
    <source>
        <dbReference type="ARBA" id="ARBA00022741"/>
    </source>
</evidence>
<keyword evidence="2 7" id="KW-0812">Transmembrane</keyword>
<dbReference type="PANTHER" id="PTHR24221:SF654">
    <property type="entry name" value="ATP-BINDING CASSETTE SUB-FAMILY B MEMBER 6"/>
    <property type="match status" value="1"/>
</dbReference>
<dbReference type="SUPFAM" id="SSF52540">
    <property type="entry name" value="P-loop containing nucleoside triphosphate hydrolases"/>
    <property type="match status" value="1"/>
</dbReference>
<name>A0ABV4BHN3_9GAMM</name>
<gene>
    <name evidence="10" type="ORF">ABC977_16590</name>
</gene>
<evidence type="ECO:0000256" key="2">
    <source>
        <dbReference type="ARBA" id="ARBA00022692"/>
    </source>
</evidence>
<feature type="transmembrane region" description="Helical" evidence="7">
    <location>
        <begin position="149"/>
        <end position="170"/>
    </location>
</feature>
<dbReference type="PROSITE" id="PS50929">
    <property type="entry name" value="ABC_TM1F"/>
    <property type="match status" value="1"/>
</dbReference>
<dbReference type="PROSITE" id="PS50893">
    <property type="entry name" value="ABC_TRANSPORTER_2"/>
    <property type="match status" value="1"/>
</dbReference>
<evidence type="ECO:0000256" key="5">
    <source>
        <dbReference type="ARBA" id="ARBA00022989"/>
    </source>
</evidence>
<dbReference type="InterPro" id="IPR027417">
    <property type="entry name" value="P-loop_NTPase"/>
</dbReference>
<dbReference type="Pfam" id="PF00005">
    <property type="entry name" value="ABC_tran"/>
    <property type="match status" value="1"/>
</dbReference>
<dbReference type="InterPro" id="IPR011527">
    <property type="entry name" value="ABC1_TM_dom"/>
</dbReference>
<accession>A0ABV4BHN3</accession>
<proteinExistence type="predicted"/>
<comment type="caution">
    <text evidence="10">The sequence shown here is derived from an EMBL/GenBank/DDBJ whole genome shotgun (WGS) entry which is preliminary data.</text>
</comment>
<keyword evidence="4 10" id="KW-0067">ATP-binding</keyword>
<sequence>MTSDTLTSTPVSRRRLTPWQETYRQLLRSAGPRARELRVALLGLIAAAALQGLALACLLPLFSALLPVPDWPAVLAWLAVMTALMGLATLARWRAQGFDFDGHMAVATHALRTRLGEQLRRMPLERLQDRRTGEVNATLLGNVDENLNYAMTVLNLILTAVVTPFVAALATLAVDWRMGLILLLIFPAIIPLYRWRRPVFAGTMRGLAVAHQRTSGDILEYTQGLPVLRAARCAGERAERLQASFAHLREVQTRAQRTGSRPKVIIASVVELGLLLIVAVGVTWVIAGTLDVAVLAALLVMIVRFAEPLANFVNYTAILELIETALERIEALLAIEPLPQQTPPAVPARFDIRFAGVTFQYAGTERPVLRELDAELPARRMTALVGPSGSGKTTLTRLLMRHADPQRGAVTIGGIDVRAIPPETLNGLISVVFQDVYLFDDTVLANIRMARPEASDAEVEAAAHAAQCLEFIERLPRRWQTRLGDIGGRLSGGERQRISIARALLKDAPIVVLDEPTAALDTESERAVQRAIDALVRDKTVIVIAHRLSTIAGADRILVIEDGRLVEQGHHGELLVVGGRYRAMWDAQQRAKDWYLGLAGEPGNGKQSARSFSAT</sequence>
<dbReference type="Gene3D" id="1.20.1560.10">
    <property type="entry name" value="ABC transporter type 1, transmembrane domain"/>
    <property type="match status" value="1"/>
</dbReference>
<keyword evidence="6 7" id="KW-0472">Membrane</keyword>
<dbReference type="EMBL" id="JBDKXB010000037">
    <property type="protein sequence ID" value="MEY6434024.1"/>
    <property type="molecule type" value="Genomic_DNA"/>
</dbReference>
<dbReference type="SMART" id="SM00382">
    <property type="entry name" value="AAA"/>
    <property type="match status" value="1"/>
</dbReference>
<reference evidence="10 11" key="1">
    <citation type="submission" date="2024-05" db="EMBL/GenBank/DDBJ databases">
        <title>Genome Sequence and Characterization of the New Strain Purple Sulfur Bacterium of Genus Thioalkalicoccus.</title>
        <authorList>
            <person name="Bryantseva I.A."/>
            <person name="Kyndt J.A."/>
            <person name="Imhoff J.F."/>
        </authorList>
    </citation>
    <scope>NUCLEOTIDE SEQUENCE [LARGE SCALE GENOMIC DNA]</scope>
    <source>
        <strain evidence="10 11">Um2</strain>
    </source>
</reference>
<dbReference type="CDD" id="cd07346">
    <property type="entry name" value="ABC_6TM_exporters"/>
    <property type="match status" value="1"/>
</dbReference>
<keyword evidence="11" id="KW-1185">Reference proteome</keyword>
<feature type="transmembrane region" description="Helical" evidence="7">
    <location>
        <begin position="39"/>
        <end position="62"/>
    </location>
</feature>
<dbReference type="InterPro" id="IPR003593">
    <property type="entry name" value="AAA+_ATPase"/>
</dbReference>
<dbReference type="Gene3D" id="3.40.50.300">
    <property type="entry name" value="P-loop containing nucleotide triphosphate hydrolases"/>
    <property type="match status" value="1"/>
</dbReference>
<dbReference type="RefSeq" id="WP_369668408.1">
    <property type="nucleotide sequence ID" value="NZ_JBDKXB010000037.1"/>
</dbReference>
<dbReference type="InterPro" id="IPR036640">
    <property type="entry name" value="ABC1_TM_sf"/>
</dbReference>